<dbReference type="Pfam" id="PF09012">
    <property type="entry name" value="FeoC"/>
    <property type="match status" value="1"/>
</dbReference>
<dbReference type="HOGENOM" id="CLU_171661_2_0_5"/>
<evidence type="ECO:0000313" key="3">
    <source>
        <dbReference type="Proteomes" id="UP000033220"/>
    </source>
</evidence>
<organism evidence="2 3">
    <name type="scientific">Pararhodospirillum photometricum DSM 122</name>
    <dbReference type="NCBI Taxonomy" id="1150469"/>
    <lineage>
        <taxon>Bacteria</taxon>
        <taxon>Pseudomonadati</taxon>
        <taxon>Pseudomonadota</taxon>
        <taxon>Alphaproteobacteria</taxon>
        <taxon>Rhodospirillales</taxon>
        <taxon>Rhodospirillaceae</taxon>
        <taxon>Pararhodospirillum</taxon>
    </lineage>
</organism>
<dbReference type="InterPro" id="IPR036388">
    <property type="entry name" value="WH-like_DNA-bd_sf"/>
</dbReference>
<dbReference type="Proteomes" id="UP000033220">
    <property type="component" value="Chromosome DSM 122"/>
</dbReference>
<dbReference type="InterPro" id="IPR015102">
    <property type="entry name" value="Tscrpt_reg_HTH_FeoC"/>
</dbReference>
<protein>
    <recommendedName>
        <fullName evidence="1">Transcriptional regulator HTH-type FeoC domain-containing protein</fullName>
    </recommendedName>
</protein>
<dbReference type="KEGG" id="rpm:RSPPHO_03216"/>
<dbReference type="InterPro" id="IPR036390">
    <property type="entry name" value="WH_DNA-bd_sf"/>
</dbReference>
<evidence type="ECO:0000259" key="1">
    <source>
        <dbReference type="Pfam" id="PF09012"/>
    </source>
</evidence>
<dbReference type="AlphaFoldDB" id="H6SRC0"/>
<dbReference type="SUPFAM" id="SSF46785">
    <property type="entry name" value="Winged helix' DNA-binding domain"/>
    <property type="match status" value="1"/>
</dbReference>
<proteinExistence type="predicted"/>
<keyword evidence="3" id="KW-1185">Reference proteome</keyword>
<reference evidence="2 3" key="1">
    <citation type="submission" date="2012-02" db="EMBL/GenBank/DDBJ databases">
        <title>Shotgun genome sequence of Phaeospirillum photometricum DSM 122.</title>
        <authorList>
            <person name="Duquesne K."/>
            <person name="Sturgis J."/>
        </authorList>
    </citation>
    <scope>NUCLEOTIDE SEQUENCE [LARGE SCALE GENOMIC DNA]</scope>
    <source>
        <strain evidence="3">DSM122</strain>
    </source>
</reference>
<dbReference type="EMBL" id="HE663493">
    <property type="protein sequence ID" value="CCG09842.1"/>
    <property type="molecule type" value="Genomic_DNA"/>
</dbReference>
<gene>
    <name evidence="2" type="ORF">RSPPHO_03216</name>
</gene>
<dbReference type="Gene3D" id="1.10.10.10">
    <property type="entry name" value="Winged helix-like DNA-binding domain superfamily/Winged helix DNA-binding domain"/>
    <property type="match status" value="1"/>
</dbReference>
<evidence type="ECO:0000313" key="2">
    <source>
        <dbReference type="EMBL" id="CCG09842.1"/>
    </source>
</evidence>
<dbReference type="PATRIC" id="fig|1150469.3.peg.3619"/>
<sequence length="73" mass="8068">MILQRLKTTLRTRREASLGDLSREMEAAPEAVETMLDHWIARGQVEKRAPACSKSGCSCGKKTDGALYVWTGT</sequence>
<feature type="domain" description="Transcriptional regulator HTH-type FeoC" evidence="1">
    <location>
        <begin position="2"/>
        <end position="63"/>
    </location>
</feature>
<name>H6SRC0_PARPM</name>
<dbReference type="RefSeq" id="WP_014416470.1">
    <property type="nucleotide sequence ID" value="NC_017059.1"/>
</dbReference>
<accession>H6SRC0</accession>
<dbReference type="STRING" id="1150469.RSPPHO_03216"/>
<dbReference type="OrthoDB" id="467062at2"/>